<protein>
    <submittedName>
        <fullName evidence="1">Uncharacterized protein</fullName>
    </submittedName>
</protein>
<dbReference type="Proteomes" id="UP000235388">
    <property type="component" value="Unassembled WGS sequence"/>
</dbReference>
<reference evidence="1 2" key="1">
    <citation type="submission" date="2017-11" db="EMBL/GenBank/DDBJ databases">
        <title>De novo assembly and phasing of dikaryotic genomes from two isolates of Puccinia coronata f. sp. avenae, the causal agent of oat crown rust.</title>
        <authorList>
            <person name="Miller M.E."/>
            <person name="Zhang Y."/>
            <person name="Omidvar V."/>
            <person name="Sperschneider J."/>
            <person name="Schwessinger B."/>
            <person name="Raley C."/>
            <person name="Palmer J.M."/>
            <person name="Garnica D."/>
            <person name="Upadhyaya N."/>
            <person name="Rathjen J."/>
            <person name="Taylor J.M."/>
            <person name="Park R.F."/>
            <person name="Dodds P.N."/>
            <person name="Hirsch C.D."/>
            <person name="Kianian S.F."/>
            <person name="Figueroa M."/>
        </authorList>
    </citation>
    <scope>NUCLEOTIDE SEQUENCE [LARGE SCALE GENOMIC DNA]</scope>
    <source>
        <strain evidence="1">12NC29</strain>
    </source>
</reference>
<organism evidence="1 2">
    <name type="scientific">Puccinia coronata f. sp. avenae</name>
    <dbReference type="NCBI Taxonomy" id="200324"/>
    <lineage>
        <taxon>Eukaryota</taxon>
        <taxon>Fungi</taxon>
        <taxon>Dikarya</taxon>
        <taxon>Basidiomycota</taxon>
        <taxon>Pucciniomycotina</taxon>
        <taxon>Pucciniomycetes</taxon>
        <taxon>Pucciniales</taxon>
        <taxon>Pucciniaceae</taxon>
        <taxon>Puccinia</taxon>
    </lineage>
</organism>
<dbReference type="AlphaFoldDB" id="A0A2N5W688"/>
<gene>
    <name evidence="1" type="ORF">PCANC_01386</name>
</gene>
<sequence>MLYAYRNTFIYWHCTELFCRSEEVIAVSQIKIDVCTSLIGIQASTKCPQCHIQDLGMDIAYHRVSSNGRLMSARVING</sequence>
<evidence type="ECO:0000313" key="2">
    <source>
        <dbReference type="Proteomes" id="UP000235388"/>
    </source>
</evidence>
<accession>A0A2N5W688</accession>
<name>A0A2N5W688_9BASI</name>
<proteinExistence type="predicted"/>
<comment type="caution">
    <text evidence="1">The sequence shown here is derived from an EMBL/GenBank/DDBJ whole genome shotgun (WGS) entry which is preliminary data.</text>
</comment>
<evidence type="ECO:0000313" key="1">
    <source>
        <dbReference type="EMBL" id="PLW57751.1"/>
    </source>
</evidence>
<dbReference type="EMBL" id="PGCJ01000008">
    <property type="protein sequence ID" value="PLW57751.1"/>
    <property type="molecule type" value="Genomic_DNA"/>
</dbReference>
<keyword evidence="2" id="KW-1185">Reference proteome</keyword>